<dbReference type="AlphaFoldDB" id="A0A7C9EAY8"/>
<proteinExistence type="predicted"/>
<sequence length="230" mass="26482">MAISWSTSFMHIRHLPLLLLLLYPSAEPLRVAESDVFPLYLPTVSSPAEVDKLLPACLAVSGVMLFTGEPMKLSADAFRSWLWGNREVRNGALFHPNIRSVVHTRVMRMKEIFVILSPQKPAFILLSLGVAQDEPQYIKDWQTIWCKHKESKALFWVYQKQIITSKLPTKASQIQQKISVPESEEGEKMKPETFQRKLWTISNRLKQKMTEEGERKGRRNLEPSLNNPKV</sequence>
<name>A0A7C9EAY8_OPUST</name>
<dbReference type="EMBL" id="GISG01209912">
    <property type="protein sequence ID" value="MBA4660806.1"/>
    <property type="molecule type" value="Transcribed_RNA"/>
</dbReference>
<feature type="signal peptide" evidence="2">
    <location>
        <begin position="1"/>
        <end position="28"/>
    </location>
</feature>
<evidence type="ECO:0000313" key="3">
    <source>
        <dbReference type="EMBL" id="MBA4660806.1"/>
    </source>
</evidence>
<feature type="compositionally biased region" description="Basic and acidic residues" evidence="1">
    <location>
        <begin position="208"/>
        <end position="221"/>
    </location>
</feature>
<accession>A0A7C9EAY8</accession>
<evidence type="ECO:0000256" key="1">
    <source>
        <dbReference type="SAM" id="MobiDB-lite"/>
    </source>
</evidence>
<organism evidence="3">
    <name type="scientific">Opuntia streptacantha</name>
    <name type="common">Prickly pear cactus</name>
    <name type="synonym">Opuntia cardona</name>
    <dbReference type="NCBI Taxonomy" id="393608"/>
    <lineage>
        <taxon>Eukaryota</taxon>
        <taxon>Viridiplantae</taxon>
        <taxon>Streptophyta</taxon>
        <taxon>Embryophyta</taxon>
        <taxon>Tracheophyta</taxon>
        <taxon>Spermatophyta</taxon>
        <taxon>Magnoliopsida</taxon>
        <taxon>eudicotyledons</taxon>
        <taxon>Gunneridae</taxon>
        <taxon>Pentapetalae</taxon>
        <taxon>Caryophyllales</taxon>
        <taxon>Cactineae</taxon>
        <taxon>Cactaceae</taxon>
        <taxon>Opuntioideae</taxon>
        <taxon>Opuntia</taxon>
    </lineage>
</organism>
<evidence type="ECO:0000256" key="2">
    <source>
        <dbReference type="SAM" id="SignalP"/>
    </source>
</evidence>
<reference evidence="3" key="1">
    <citation type="journal article" date="2013" name="J. Plant Res.">
        <title>Effect of fungi and light on seed germination of three Opuntia species from semiarid lands of central Mexico.</title>
        <authorList>
            <person name="Delgado-Sanchez P."/>
            <person name="Jimenez-Bremont J.F."/>
            <person name="Guerrero-Gonzalez Mde L."/>
            <person name="Flores J."/>
        </authorList>
    </citation>
    <scope>NUCLEOTIDE SEQUENCE</scope>
    <source>
        <tissue evidence="3">Cladode</tissue>
    </source>
</reference>
<feature type="region of interest" description="Disordered" evidence="1">
    <location>
        <begin position="208"/>
        <end position="230"/>
    </location>
</feature>
<protein>
    <submittedName>
        <fullName evidence="3">Uncharacterized protein</fullName>
    </submittedName>
</protein>
<feature type="chain" id="PRO_5027758651" evidence="2">
    <location>
        <begin position="29"/>
        <end position="230"/>
    </location>
</feature>
<reference evidence="3" key="2">
    <citation type="submission" date="2020-07" db="EMBL/GenBank/DDBJ databases">
        <authorList>
            <person name="Vera ALvarez R."/>
            <person name="Arias-Moreno D.M."/>
            <person name="Jimenez-Jacinto V."/>
            <person name="Jimenez-Bremont J.F."/>
            <person name="Swaminathan K."/>
            <person name="Moose S.P."/>
            <person name="Guerrero-Gonzalez M.L."/>
            <person name="Marino-Ramirez L."/>
            <person name="Landsman D."/>
            <person name="Rodriguez-Kessler M."/>
            <person name="Delgado-Sanchez P."/>
        </authorList>
    </citation>
    <scope>NUCLEOTIDE SEQUENCE</scope>
    <source>
        <tissue evidence="3">Cladode</tissue>
    </source>
</reference>
<keyword evidence="2" id="KW-0732">Signal</keyword>